<accession>A0A6J1DHP2</accession>
<evidence type="ECO:0000256" key="2">
    <source>
        <dbReference type="ARBA" id="ARBA00004271"/>
    </source>
</evidence>
<feature type="binding site" evidence="12">
    <location>
        <position position="139"/>
    </location>
    <ligand>
        <name>Mn(2+)</name>
        <dbReference type="ChEBI" id="CHEBI:29035"/>
    </ligand>
</feature>
<dbReference type="AlphaFoldDB" id="A0A6J1DHP2"/>
<evidence type="ECO:0000313" key="16">
    <source>
        <dbReference type="RefSeq" id="XP_022152984.1"/>
    </source>
</evidence>
<dbReference type="InterPro" id="IPR001929">
    <property type="entry name" value="Germin"/>
</dbReference>
<evidence type="ECO:0000256" key="1">
    <source>
        <dbReference type="ARBA" id="ARBA00003629"/>
    </source>
</evidence>
<dbReference type="FunFam" id="2.60.120.10:FF:000098">
    <property type="entry name" value="Germin-like protein 9-3"/>
    <property type="match status" value="1"/>
</dbReference>
<name>A0A6J1DHP2_MOMCH</name>
<comment type="subcellular location">
    <subcellularLocation>
        <location evidence="2 13">Secreted</location>
        <location evidence="2 13">Extracellular space</location>
        <location evidence="2 13">Apoplast</location>
    </subcellularLocation>
</comment>
<dbReference type="InterPro" id="IPR014710">
    <property type="entry name" value="RmlC-like_jellyroll"/>
</dbReference>
<dbReference type="PANTHER" id="PTHR31238">
    <property type="entry name" value="GERMIN-LIKE PROTEIN SUBFAMILY 3 MEMBER 3"/>
    <property type="match status" value="1"/>
</dbReference>
<proteinExistence type="inferred from homology"/>
<feature type="binding site" evidence="12">
    <location>
        <position position="95"/>
    </location>
    <ligand>
        <name>Mn(2+)</name>
        <dbReference type="ChEBI" id="CHEBI:29035"/>
    </ligand>
</feature>
<evidence type="ECO:0000313" key="15">
    <source>
        <dbReference type="Proteomes" id="UP000504603"/>
    </source>
</evidence>
<feature type="signal peptide" evidence="13">
    <location>
        <begin position="1"/>
        <end position="21"/>
    </location>
</feature>
<evidence type="ECO:0000256" key="6">
    <source>
        <dbReference type="ARBA" id="ARBA00022525"/>
    </source>
</evidence>
<feature type="chain" id="PRO_5027163827" description="Germin-like protein" evidence="13">
    <location>
        <begin position="22"/>
        <end position="202"/>
    </location>
</feature>
<comment type="subunit">
    <text evidence="4">Oligomer (believed to be a pentamer but probably hexamer).</text>
</comment>
<keyword evidence="8 13" id="KW-0732">Signal</keyword>
<feature type="binding site" evidence="11">
    <location>
        <position position="100"/>
    </location>
    <ligand>
        <name>oxalate</name>
        <dbReference type="ChEBI" id="CHEBI:30623"/>
    </ligand>
</feature>
<evidence type="ECO:0000256" key="5">
    <source>
        <dbReference type="ARBA" id="ARBA00022523"/>
    </source>
</evidence>
<evidence type="ECO:0000256" key="10">
    <source>
        <dbReference type="ARBA" id="ARBA00023211"/>
    </source>
</evidence>
<gene>
    <name evidence="16" type="primary">LOC111020591</name>
</gene>
<dbReference type="GeneID" id="111020591"/>
<evidence type="ECO:0000259" key="14">
    <source>
        <dbReference type="SMART" id="SM00835"/>
    </source>
</evidence>
<comment type="function">
    <text evidence="1">May play a role in plant defense. Probably has no oxalate oxidase activity even if the active site is conserved.</text>
</comment>
<evidence type="ECO:0000256" key="13">
    <source>
        <dbReference type="RuleBase" id="RU366015"/>
    </source>
</evidence>
<dbReference type="Pfam" id="PF00190">
    <property type="entry name" value="Cupin_1"/>
    <property type="match status" value="1"/>
</dbReference>
<keyword evidence="6 13" id="KW-0964">Secreted</keyword>
<evidence type="ECO:0000256" key="11">
    <source>
        <dbReference type="PIRSR" id="PIRSR601929-1"/>
    </source>
</evidence>
<feature type="binding site" evidence="12">
    <location>
        <position position="93"/>
    </location>
    <ligand>
        <name>Mn(2+)</name>
        <dbReference type="ChEBI" id="CHEBI:29035"/>
    </ligand>
</feature>
<keyword evidence="7 11" id="KW-0479">Metal-binding</keyword>
<keyword evidence="5 13" id="KW-0052">Apoplast</keyword>
<dbReference type="Proteomes" id="UP000504603">
    <property type="component" value="Unplaced"/>
</dbReference>
<dbReference type="InterPro" id="IPR011051">
    <property type="entry name" value="RmlC_Cupin_sf"/>
</dbReference>
<protein>
    <recommendedName>
        <fullName evidence="13">Germin-like protein</fullName>
    </recommendedName>
</protein>
<keyword evidence="9" id="KW-0325">Glycoprotein</keyword>
<dbReference type="KEGG" id="mcha:111020591"/>
<sequence>MAPKFAAALLLTTAMAVSVAASDPSLLSDFFSANATKIDANYFTFHGIRKALSQNPPNFTATKASLAQFPAKIGQSVSLALLQFPAGSVNPPHTHPRAAELLLLVKGRLEVGFVDTNNTLYSSRLEMGDSFLFPKGLVHFQFNSDADNSAVAVSGFGSADAGTVAVPSAVFGSGIDDAALALSFRTDVATVRKIRAALAPQT</sequence>
<evidence type="ECO:0000256" key="8">
    <source>
        <dbReference type="ARBA" id="ARBA00022729"/>
    </source>
</evidence>
<dbReference type="InterPro" id="IPR006045">
    <property type="entry name" value="Cupin_1"/>
</dbReference>
<dbReference type="GO" id="GO:0048046">
    <property type="term" value="C:apoplast"/>
    <property type="evidence" value="ECO:0007669"/>
    <property type="project" value="UniProtKB-SubCell"/>
</dbReference>
<feature type="binding site" evidence="11">
    <location>
        <position position="90"/>
    </location>
    <ligand>
        <name>oxalate</name>
        <dbReference type="ChEBI" id="CHEBI:30623"/>
    </ligand>
</feature>
<dbReference type="OrthoDB" id="1546383at2759"/>
<keyword evidence="10 11" id="KW-0464">Manganese</keyword>
<dbReference type="CDD" id="cd02241">
    <property type="entry name" value="cupin_OxOx"/>
    <property type="match status" value="1"/>
</dbReference>
<dbReference type="SUPFAM" id="SSF51182">
    <property type="entry name" value="RmlC-like cupins"/>
    <property type="match status" value="1"/>
</dbReference>
<feature type="binding site" evidence="11">
    <location>
        <position position="95"/>
    </location>
    <ligand>
        <name>oxalate</name>
        <dbReference type="ChEBI" id="CHEBI:30623"/>
    </ligand>
</feature>
<evidence type="ECO:0000256" key="12">
    <source>
        <dbReference type="PIRSR" id="PIRSR601929-2"/>
    </source>
</evidence>
<evidence type="ECO:0000256" key="7">
    <source>
        <dbReference type="ARBA" id="ARBA00022723"/>
    </source>
</evidence>
<dbReference type="Gene3D" id="2.60.120.10">
    <property type="entry name" value="Jelly Rolls"/>
    <property type="match status" value="1"/>
</dbReference>
<keyword evidence="15" id="KW-1185">Reference proteome</keyword>
<feature type="binding site" evidence="12">
    <location>
        <position position="100"/>
    </location>
    <ligand>
        <name>Mn(2+)</name>
        <dbReference type="ChEBI" id="CHEBI:29035"/>
    </ligand>
</feature>
<evidence type="ECO:0000256" key="4">
    <source>
        <dbReference type="ARBA" id="ARBA00011268"/>
    </source>
</evidence>
<reference evidence="16" key="1">
    <citation type="submission" date="2025-08" db="UniProtKB">
        <authorList>
            <consortium name="RefSeq"/>
        </authorList>
    </citation>
    <scope>IDENTIFICATION</scope>
    <source>
        <strain evidence="16">OHB3-1</strain>
    </source>
</reference>
<dbReference type="PRINTS" id="PR00325">
    <property type="entry name" value="GERMIN"/>
</dbReference>
<dbReference type="SMART" id="SM00835">
    <property type="entry name" value="Cupin_1"/>
    <property type="match status" value="1"/>
</dbReference>
<evidence type="ECO:0000256" key="9">
    <source>
        <dbReference type="ARBA" id="ARBA00023180"/>
    </source>
</evidence>
<dbReference type="GO" id="GO:0030145">
    <property type="term" value="F:manganese ion binding"/>
    <property type="evidence" value="ECO:0007669"/>
    <property type="project" value="UniProtKB-UniRule"/>
</dbReference>
<dbReference type="RefSeq" id="XP_022152984.1">
    <property type="nucleotide sequence ID" value="XM_022297292.1"/>
</dbReference>
<feature type="domain" description="Cupin type-1" evidence="14">
    <location>
        <begin position="46"/>
        <end position="192"/>
    </location>
</feature>
<organism evidence="15 16">
    <name type="scientific">Momordica charantia</name>
    <name type="common">Bitter gourd</name>
    <name type="synonym">Balsam pear</name>
    <dbReference type="NCBI Taxonomy" id="3673"/>
    <lineage>
        <taxon>Eukaryota</taxon>
        <taxon>Viridiplantae</taxon>
        <taxon>Streptophyta</taxon>
        <taxon>Embryophyta</taxon>
        <taxon>Tracheophyta</taxon>
        <taxon>Spermatophyta</taxon>
        <taxon>Magnoliopsida</taxon>
        <taxon>eudicotyledons</taxon>
        <taxon>Gunneridae</taxon>
        <taxon>Pentapetalae</taxon>
        <taxon>rosids</taxon>
        <taxon>fabids</taxon>
        <taxon>Cucurbitales</taxon>
        <taxon>Cucurbitaceae</taxon>
        <taxon>Momordiceae</taxon>
        <taxon>Momordica</taxon>
    </lineage>
</organism>
<comment type="similarity">
    <text evidence="3 13">Belongs to the germin family.</text>
</comment>
<evidence type="ECO:0000256" key="3">
    <source>
        <dbReference type="ARBA" id="ARBA00007456"/>
    </source>
</evidence>